<evidence type="ECO:0000256" key="1">
    <source>
        <dbReference type="ARBA" id="ARBA00006484"/>
    </source>
</evidence>
<evidence type="ECO:0000256" key="2">
    <source>
        <dbReference type="ARBA" id="ARBA00022857"/>
    </source>
</evidence>
<dbReference type="Gene3D" id="3.30.300.30">
    <property type="match status" value="1"/>
</dbReference>
<dbReference type="SUPFAM" id="SSF56801">
    <property type="entry name" value="Acetyl-CoA synthetase-like"/>
    <property type="match status" value="1"/>
</dbReference>
<dbReference type="Proteomes" id="UP000094569">
    <property type="component" value="Unassembled WGS sequence"/>
</dbReference>
<evidence type="ECO:0000256" key="4">
    <source>
        <dbReference type="SAM" id="MobiDB-lite"/>
    </source>
</evidence>
<dbReference type="PROSITE" id="PS00061">
    <property type="entry name" value="ADH_SHORT"/>
    <property type="match status" value="1"/>
</dbReference>
<dbReference type="PANTHER" id="PTHR42760:SF133">
    <property type="entry name" value="3-OXOACYL-[ACYL-CARRIER-PROTEIN] REDUCTASE"/>
    <property type="match status" value="1"/>
</dbReference>
<comment type="similarity">
    <text evidence="1">Belongs to the short-chain dehydrogenases/reductases (SDR) family.</text>
</comment>
<keyword evidence="2" id="KW-0521">NADP</keyword>
<dbReference type="OrthoDB" id="1393670at2759"/>
<dbReference type="InterPro" id="IPR042099">
    <property type="entry name" value="ANL_N_sf"/>
</dbReference>
<dbReference type="InterPro" id="IPR045851">
    <property type="entry name" value="AMP-bd_C_sf"/>
</dbReference>
<feature type="domain" description="AMP-binding enzyme C-terminal" evidence="5">
    <location>
        <begin position="586"/>
        <end position="668"/>
    </location>
</feature>
<dbReference type="InterPro" id="IPR025110">
    <property type="entry name" value="AMP-bd_C"/>
</dbReference>
<comment type="caution">
    <text evidence="6">The sequence shown here is derived from an EMBL/GenBank/DDBJ whole genome shotgun (WGS) entry which is preliminary data.</text>
</comment>
<dbReference type="Gene3D" id="3.40.50.980">
    <property type="match status" value="1"/>
</dbReference>
<feature type="region of interest" description="Disordered" evidence="4">
    <location>
        <begin position="317"/>
        <end position="338"/>
    </location>
</feature>
<dbReference type="GO" id="GO:0048038">
    <property type="term" value="F:quinone binding"/>
    <property type="evidence" value="ECO:0007669"/>
    <property type="project" value="TreeGrafter"/>
</dbReference>
<proteinExistence type="inferred from homology"/>
<dbReference type="GO" id="GO:0006633">
    <property type="term" value="P:fatty acid biosynthetic process"/>
    <property type="evidence" value="ECO:0007669"/>
    <property type="project" value="TreeGrafter"/>
</dbReference>
<sequence length="693" mass="77359">MASHRLNQVYQHLEGVTDPSRIDGHVIIVTGGAQGIGKAAALLLSQQGATVAINDLDHDKAQEVVDEIRRQGRDADSFVGNVLEEGFPQKLIDNVLRKYGKINGLINNAGFCHDSAIHKMSNEKFDIIMKMHNYVPFQMTRALSSHWTDPRNKDLPKTIINVSSTSGLHGSMGQINYATAKAGVVGLTKTIAVEWSRYNVRVNAVAYGWIDTRITRPPTESEVLELNGQSIRPGIPLKAKKWRDVFDIPLARPGTAHEAAKVMLFLASRCHPTIIQFHPIRFMRLAINIMSNVLHALLQGQDSADNSHTDPLHQLTRDIKTSNSSDPGENNPRVRQAKRTKYIGRACQDCQRRKVKGKGHAVVPVEARQVSPQQPLRETRHNPDSPNDADRISDICASLSPTTDEAHIPEALDEEETNAYDVLETCALRLLYHVLLVGGDRKATLARVVPPVAKLLAEEEVVRKYKYPCLEYFSCSAAPFHEHTATKLRETFPGVALCQTYGCTELSGPCVQKWSARFQSSFICSWLARCQQAYKDNEQETAKTISADGWLRTGDLGYLDDNGYLYIYDRMKDLIKYKGFQVAPSEIESILIQHPLVREAAVIGVFSADEATEVPRGFVSLKDVIKSEQRAWVSNSTDKFLAERIFNYKRLRGGVFIVDELPRNPTGKVLKKVLKEKYGDLSSPETSKLTAKL</sequence>
<evidence type="ECO:0000259" key="5">
    <source>
        <dbReference type="Pfam" id="PF13193"/>
    </source>
</evidence>
<dbReference type="AlphaFoldDB" id="A0A1E3BNR1"/>
<evidence type="ECO:0000313" key="6">
    <source>
        <dbReference type="EMBL" id="ODM22614.1"/>
    </source>
</evidence>
<feature type="compositionally biased region" description="Basic and acidic residues" evidence="4">
    <location>
        <begin position="377"/>
        <end position="393"/>
    </location>
</feature>
<dbReference type="InterPro" id="IPR002347">
    <property type="entry name" value="SDR_fam"/>
</dbReference>
<evidence type="ECO:0000313" key="7">
    <source>
        <dbReference type="Proteomes" id="UP000094569"/>
    </source>
</evidence>
<dbReference type="GO" id="GO:0016616">
    <property type="term" value="F:oxidoreductase activity, acting on the CH-OH group of donors, NAD or NADP as acceptor"/>
    <property type="evidence" value="ECO:0007669"/>
    <property type="project" value="TreeGrafter"/>
</dbReference>
<accession>A0A1E3BNR1</accession>
<dbReference type="VEuPathDB" id="FungiDB:SI65_00203"/>
<dbReference type="Gene3D" id="3.40.50.12780">
    <property type="entry name" value="N-terminal domain of ligase-like"/>
    <property type="match status" value="1"/>
</dbReference>
<dbReference type="GO" id="GO:0044550">
    <property type="term" value="P:secondary metabolite biosynthetic process"/>
    <property type="evidence" value="ECO:0007669"/>
    <property type="project" value="UniProtKB-ARBA"/>
</dbReference>
<organism evidence="6 7">
    <name type="scientific">Aspergillus cristatus</name>
    <name type="common">Chinese Fuzhuan brick tea-fermentation fungus</name>
    <name type="synonym">Eurotium cristatum</name>
    <dbReference type="NCBI Taxonomy" id="573508"/>
    <lineage>
        <taxon>Eukaryota</taxon>
        <taxon>Fungi</taxon>
        <taxon>Dikarya</taxon>
        <taxon>Ascomycota</taxon>
        <taxon>Pezizomycotina</taxon>
        <taxon>Eurotiomycetes</taxon>
        <taxon>Eurotiomycetidae</taxon>
        <taxon>Eurotiales</taxon>
        <taxon>Aspergillaceae</taxon>
        <taxon>Aspergillus</taxon>
        <taxon>Aspergillus subgen. Aspergillus</taxon>
    </lineage>
</organism>
<dbReference type="PRINTS" id="PR00081">
    <property type="entry name" value="GDHRDH"/>
</dbReference>
<dbReference type="PRINTS" id="PR00080">
    <property type="entry name" value="SDRFAMILY"/>
</dbReference>
<keyword evidence="7" id="KW-1185">Reference proteome</keyword>
<dbReference type="Pfam" id="PF13193">
    <property type="entry name" value="AMP-binding_C"/>
    <property type="match status" value="1"/>
</dbReference>
<protein>
    <recommendedName>
        <fullName evidence="5">AMP-binding enzyme C-terminal domain-containing protein</fullName>
    </recommendedName>
</protein>
<dbReference type="EMBL" id="JXNT01000001">
    <property type="protein sequence ID" value="ODM22614.1"/>
    <property type="molecule type" value="Genomic_DNA"/>
</dbReference>
<name>A0A1E3BNR1_ASPCR</name>
<dbReference type="PANTHER" id="PTHR42760">
    <property type="entry name" value="SHORT-CHAIN DEHYDROGENASES/REDUCTASES FAMILY MEMBER"/>
    <property type="match status" value="1"/>
</dbReference>
<dbReference type="Gene3D" id="3.40.50.720">
    <property type="entry name" value="NAD(P)-binding Rossmann-like Domain"/>
    <property type="match status" value="1"/>
</dbReference>
<gene>
    <name evidence="6" type="ORF">SI65_00203</name>
</gene>
<keyword evidence="3" id="KW-0560">Oxidoreductase</keyword>
<dbReference type="STRING" id="573508.A0A1E3BNR1"/>
<dbReference type="SUPFAM" id="SSF51735">
    <property type="entry name" value="NAD(P)-binding Rossmann-fold domains"/>
    <property type="match status" value="1"/>
</dbReference>
<feature type="region of interest" description="Disordered" evidence="4">
    <location>
        <begin position="358"/>
        <end position="393"/>
    </location>
</feature>
<evidence type="ECO:0000256" key="3">
    <source>
        <dbReference type="ARBA" id="ARBA00023002"/>
    </source>
</evidence>
<reference evidence="6 7" key="1">
    <citation type="journal article" date="2016" name="BMC Genomics">
        <title>Comparative genomic and transcriptomic analyses of the Fuzhuan brick tea-fermentation fungus Aspergillus cristatus.</title>
        <authorList>
            <person name="Ge Y."/>
            <person name="Wang Y."/>
            <person name="Liu Y."/>
            <person name="Tan Y."/>
            <person name="Ren X."/>
            <person name="Zhang X."/>
            <person name="Hyde K.D."/>
            <person name="Liu Y."/>
            <person name="Liu Z."/>
        </authorList>
    </citation>
    <scope>NUCLEOTIDE SEQUENCE [LARGE SCALE GENOMIC DNA]</scope>
    <source>
        <strain evidence="6 7">GZAAS20.1005</strain>
    </source>
</reference>
<dbReference type="InterPro" id="IPR036291">
    <property type="entry name" value="NAD(P)-bd_dom_sf"/>
</dbReference>
<dbReference type="Pfam" id="PF00106">
    <property type="entry name" value="adh_short"/>
    <property type="match status" value="1"/>
</dbReference>
<dbReference type="InterPro" id="IPR020904">
    <property type="entry name" value="Sc_DH/Rdtase_CS"/>
</dbReference>